<dbReference type="GO" id="GO:0008270">
    <property type="term" value="F:zinc ion binding"/>
    <property type="evidence" value="ECO:0007669"/>
    <property type="project" value="InterPro"/>
</dbReference>
<feature type="region of interest" description="Disordered" evidence="2">
    <location>
        <begin position="58"/>
        <end position="128"/>
    </location>
</feature>
<dbReference type="EMBL" id="JAFIMR010000040">
    <property type="protein sequence ID" value="KAI1857510.1"/>
    <property type="molecule type" value="Genomic_DNA"/>
</dbReference>
<organism evidence="4 5">
    <name type="scientific">Neoarthrinium moseri</name>
    <dbReference type="NCBI Taxonomy" id="1658444"/>
    <lineage>
        <taxon>Eukaryota</taxon>
        <taxon>Fungi</taxon>
        <taxon>Dikarya</taxon>
        <taxon>Ascomycota</taxon>
        <taxon>Pezizomycotina</taxon>
        <taxon>Sordariomycetes</taxon>
        <taxon>Xylariomycetidae</taxon>
        <taxon>Amphisphaeriales</taxon>
        <taxon>Apiosporaceae</taxon>
        <taxon>Neoarthrinium</taxon>
    </lineage>
</organism>
<feature type="domain" description="Zn(2)-C6 fungal-type" evidence="3">
    <location>
        <begin position="9"/>
        <end position="37"/>
    </location>
</feature>
<keyword evidence="1" id="KW-0539">Nucleus</keyword>
<dbReference type="Pfam" id="PF11951">
    <property type="entry name" value="Fungal_trans_2"/>
    <property type="match status" value="1"/>
</dbReference>
<dbReference type="PROSITE" id="PS00463">
    <property type="entry name" value="ZN2_CY6_FUNGAL_1"/>
    <property type="match status" value="1"/>
</dbReference>
<feature type="region of interest" description="Disordered" evidence="2">
    <location>
        <begin position="361"/>
        <end position="389"/>
    </location>
</feature>
<dbReference type="Pfam" id="PF00172">
    <property type="entry name" value="Zn_clus"/>
    <property type="match status" value="1"/>
</dbReference>
<evidence type="ECO:0000256" key="1">
    <source>
        <dbReference type="ARBA" id="ARBA00023242"/>
    </source>
</evidence>
<dbReference type="CDD" id="cd00067">
    <property type="entry name" value="GAL4"/>
    <property type="match status" value="1"/>
</dbReference>
<evidence type="ECO:0000259" key="3">
    <source>
        <dbReference type="PROSITE" id="PS50048"/>
    </source>
</evidence>
<dbReference type="AlphaFoldDB" id="A0A9P9WD40"/>
<dbReference type="GO" id="GO:0000981">
    <property type="term" value="F:DNA-binding transcription factor activity, RNA polymerase II-specific"/>
    <property type="evidence" value="ECO:0007669"/>
    <property type="project" value="InterPro"/>
</dbReference>
<evidence type="ECO:0000256" key="2">
    <source>
        <dbReference type="SAM" id="MobiDB-lite"/>
    </source>
</evidence>
<sequence>MFYTGKSTACHTCRQRRLKCDEARPHCQKCMRAGRECKGYRDDTAFIIRDMTSATIQKFTKEKSPPPSPDGDNRSHPAASSRPERTKALPDRSRTGLASPPSTTSQGPRDNQVTSRRASTPRSRRSRALEVGTLSLPVEDQALCYFANRYALAPTQYLDPGYLSVLKLVSHKKSVGPCLSNSLSAVSLAAFSTRPNARKTVVRARAAYSTALRLTNEAIQQPHSCHDDELLASVVLLALFEVFTSESILGWCSHVYGAAAMLGARGKVSIHDKFCRALFRVISNESVKLALMGFSSPHSGTESWLQWLSNPTYTTYITPDAAAAEPAEVEDATTIELKGPGDFQSLTETMSLKGTDAIDQARTGRDGTLPVPQLPNAPINPSGPRTDEEMTGLNQVLDDTKEFIQAYEKYQRPIPSSAAQDQASIPLIDSQAAFANVQVSRMERSYEMLAETSLHICGCVARLVTYNVMARCAASIPHQATQEYAEAVSMGRKEIAEILRLVPYFYGLMEETDWMNSASSRQPVFPDDEPSSSDSSETAGERDVGTWMSKRRARLPLLAKSYIGFMILWPISTAATTDLVDAQQFETISTMQKYITEACGIRMAEGVRQFCLEKRKFSDAPFWA</sequence>
<dbReference type="InterPro" id="IPR036864">
    <property type="entry name" value="Zn2-C6_fun-type_DNA-bd_sf"/>
</dbReference>
<dbReference type="Gene3D" id="4.10.240.10">
    <property type="entry name" value="Zn(2)-C6 fungal-type DNA-binding domain"/>
    <property type="match status" value="1"/>
</dbReference>
<evidence type="ECO:0000313" key="5">
    <source>
        <dbReference type="Proteomes" id="UP000829685"/>
    </source>
</evidence>
<evidence type="ECO:0000313" key="4">
    <source>
        <dbReference type="EMBL" id="KAI1857510.1"/>
    </source>
</evidence>
<dbReference type="InterPro" id="IPR021858">
    <property type="entry name" value="Fun_TF"/>
</dbReference>
<dbReference type="SMART" id="SM00066">
    <property type="entry name" value="GAL4"/>
    <property type="match status" value="1"/>
</dbReference>
<dbReference type="Proteomes" id="UP000829685">
    <property type="component" value="Unassembled WGS sequence"/>
</dbReference>
<gene>
    <name evidence="4" type="ORF">JX265_011245</name>
</gene>
<dbReference type="SUPFAM" id="SSF57701">
    <property type="entry name" value="Zn2/Cys6 DNA-binding domain"/>
    <property type="match status" value="1"/>
</dbReference>
<feature type="region of interest" description="Disordered" evidence="2">
    <location>
        <begin position="519"/>
        <end position="544"/>
    </location>
</feature>
<name>A0A9P9WD40_9PEZI</name>
<proteinExistence type="predicted"/>
<dbReference type="PROSITE" id="PS50048">
    <property type="entry name" value="ZN2_CY6_FUNGAL_2"/>
    <property type="match status" value="1"/>
</dbReference>
<dbReference type="InterPro" id="IPR053175">
    <property type="entry name" value="DHMBA_Reg_Transcription_Factor"/>
</dbReference>
<feature type="compositionally biased region" description="Polar residues" evidence="2">
    <location>
        <begin position="100"/>
        <end position="113"/>
    </location>
</feature>
<dbReference type="PANTHER" id="PTHR38791">
    <property type="entry name" value="ZN(II)2CYS6 TRANSCRIPTION FACTOR (EUROFUNG)-RELATED-RELATED"/>
    <property type="match status" value="1"/>
</dbReference>
<protein>
    <recommendedName>
        <fullName evidence="3">Zn(2)-C6 fungal-type domain-containing protein</fullName>
    </recommendedName>
</protein>
<keyword evidence="5" id="KW-1185">Reference proteome</keyword>
<accession>A0A9P9WD40</accession>
<feature type="compositionally biased region" description="Basic and acidic residues" evidence="2">
    <location>
        <begin position="82"/>
        <end position="94"/>
    </location>
</feature>
<comment type="caution">
    <text evidence="4">The sequence shown here is derived from an EMBL/GenBank/DDBJ whole genome shotgun (WGS) entry which is preliminary data.</text>
</comment>
<reference evidence="4" key="1">
    <citation type="submission" date="2021-03" db="EMBL/GenBank/DDBJ databases">
        <title>Revisited historic fungal species revealed as producer of novel bioactive compounds through whole genome sequencing and comparative genomics.</title>
        <authorList>
            <person name="Vignolle G.A."/>
            <person name="Hochenegger N."/>
            <person name="Mach R.L."/>
            <person name="Mach-Aigner A.R."/>
            <person name="Javad Rahimi M."/>
            <person name="Salim K.A."/>
            <person name="Chan C.M."/>
            <person name="Lim L.B.L."/>
            <person name="Cai F."/>
            <person name="Druzhinina I.S."/>
            <person name="U'Ren J.M."/>
            <person name="Derntl C."/>
        </authorList>
    </citation>
    <scope>NUCLEOTIDE SEQUENCE</scope>
    <source>
        <strain evidence="4">TUCIM 5799</strain>
    </source>
</reference>
<dbReference type="OrthoDB" id="4491390at2759"/>
<dbReference type="InterPro" id="IPR001138">
    <property type="entry name" value="Zn2Cys6_DnaBD"/>
</dbReference>